<evidence type="ECO:0000256" key="2">
    <source>
        <dbReference type="ARBA" id="ARBA00022801"/>
    </source>
</evidence>
<dbReference type="PANTHER" id="PTHR43798:SF14">
    <property type="entry name" value="SERINE HYDROLASE-LIKE PROTEIN DDB_G0286239"/>
    <property type="match status" value="1"/>
</dbReference>
<dbReference type="EMBL" id="OU895879">
    <property type="protein sequence ID" value="CAG9809827.1"/>
    <property type="molecule type" value="Genomic_DNA"/>
</dbReference>
<keyword evidence="5" id="KW-1185">Reference proteome</keyword>
<accession>A0A9N9S6D4</accession>
<sequence>MIPLIRVIRPVRALIGCNYTTSSDQLSKLGHNVDPSELLSDEEIEFEVEEVRIAAPYGGHIAGKWWGDKSQKPFLMLHGWQDNAGTFDRLIPLLPKQFSYLAIDLPGHGLSSQIPNGMQYHTIDKLHTLNYVLKEYNWDRISLIGHSLGSVISFMFTSVFPSKVDFIVGIDALKPMAFDSNKVAHMFEEKIEDFMIADMRNQEKSEPPAYPIEEMVDKMVQATRGSVTKEAARFLLKRNIKHSVKHPGKFYFARDNRLKHNFSPSFSQDLSIELAKRINCPYMFIKAKHSPYYEKKEYHEEVIEVLKHNKNFEYHLVDSTHHLHLTEPEKVAGLISKFICKHKKCSSPA</sequence>
<dbReference type="InterPro" id="IPR029058">
    <property type="entry name" value="AB_hydrolase_fold"/>
</dbReference>
<dbReference type="GO" id="GO:0016787">
    <property type="term" value="F:hydrolase activity"/>
    <property type="evidence" value="ECO:0007669"/>
    <property type="project" value="UniProtKB-KW"/>
</dbReference>
<evidence type="ECO:0000256" key="1">
    <source>
        <dbReference type="ARBA" id="ARBA00008645"/>
    </source>
</evidence>
<gene>
    <name evidence="4" type="ORF">CHIRRI_LOCUS12646</name>
</gene>
<protein>
    <recommendedName>
        <fullName evidence="3">AB hydrolase-1 domain-containing protein</fullName>
    </recommendedName>
</protein>
<reference evidence="4" key="2">
    <citation type="submission" date="2022-10" db="EMBL/GenBank/DDBJ databases">
        <authorList>
            <consortium name="ENA_rothamsted_submissions"/>
            <consortium name="culmorum"/>
            <person name="King R."/>
        </authorList>
    </citation>
    <scope>NUCLEOTIDE SEQUENCE</scope>
</reference>
<dbReference type="PANTHER" id="PTHR43798">
    <property type="entry name" value="MONOACYLGLYCEROL LIPASE"/>
    <property type="match status" value="1"/>
</dbReference>
<dbReference type="InterPro" id="IPR050266">
    <property type="entry name" value="AB_hydrolase_sf"/>
</dbReference>
<dbReference type="OrthoDB" id="190201at2759"/>
<evidence type="ECO:0000313" key="4">
    <source>
        <dbReference type="EMBL" id="CAG9809827.1"/>
    </source>
</evidence>
<dbReference type="Proteomes" id="UP001153620">
    <property type="component" value="Chromosome 3"/>
</dbReference>
<organism evidence="4 5">
    <name type="scientific">Chironomus riparius</name>
    <dbReference type="NCBI Taxonomy" id="315576"/>
    <lineage>
        <taxon>Eukaryota</taxon>
        <taxon>Metazoa</taxon>
        <taxon>Ecdysozoa</taxon>
        <taxon>Arthropoda</taxon>
        <taxon>Hexapoda</taxon>
        <taxon>Insecta</taxon>
        <taxon>Pterygota</taxon>
        <taxon>Neoptera</taxon>
        <taxon>Endopterygota</taxon>
        <taxon>Diptera</taxon>
        <taxon>Nematocera</taxon>
        <taxon>Chironomoidea</taxon>
        <taxon>Chironomidae</taxon>
        <taxon>Chironominae</taxon>
        <taxon>Chironomus</taxon>
    </lineage>
</organism>
<evidence type="ECO:0000259" key="3">
    <source>
        <dbReference type="Pfam" id="PF00561"/>
    </source>
</evidence>
<dbReference type="InterPro" id="IPR000073">
    <property type="entry name" value="AB_hydrolase_1"/>
</dbReference>
<dbReference type="Pfam" id="PF00561">
    <property type="entry name" value="Abhydrolase_1"/>
    <property type="match status" value="1"/>
</dbReference>
<dbReference type="SUPFAM" id="SSF53474">
    <property type="entry name" value="alpha/beta-Hydrolases"/>
    <property type="match status" value="1"/>
</dbReference>
<keyword evidence="2" id="KW-0378">Hydrolase</keyword>
<evidence type="ECO:0000313" key="5">
    <source>
        <dbReference type="Proteomes" id="UP001153620"/>
    </source>
</evidence>
<feature type="domain" description="AB hydrolase-1" evidence="3">
    <location>
        <begin position="72"/>
        <end position="328"/>
    </location>
</feature>
<name>A0A9N9S6D4_9DIPT</name>
<comment type="similarity">
    <text evidence="1">Belongs to the AB hydrolase superfamily.</text>
</comment>
<dbReference type="AlphaFoldDB" id="A0A9N9S6D4"/>
<dbReference type="GO" id="GO:0016020">
    <property type="term" value="C:membrane"/>
    <property type="evidence" value="ECO:0007669"/>
    <property type="project" value="TreeGrafter"/>
</dbReference>
<reference evidence="4" key="1">
    <citation type="submission" date="2022-01" db="EMBL/GenBank/DDBJ databases">
        <authorList>
            <person name="King R."/>
        </authorList>
    </citation>
    <scope>NUCLEOTIDE SEQUENCE</scope>
</reference>
<dbReference type="Gene3D" id="3.40.50.1820">
    <property type="entry name" value="alpha/beta hydrolase"/>
    <property type="match status" value="1"/>
</dbReference>
<proteinExistence type="inferred from homology"/>